<keyword evidence="3" id="KW-0067">ATP-binding</keyword>
<keyword evidence="3" id="KW-0347">Helicase</keyword>
<dbReference type="PROSITE" id="PS51192">
    <property type="entry name" value="HELICASE_ATP_BIND_1"/>
    <property type="match status" value="1"/>
</dbReference>
<gene>
    <name evidence="3" type="ORF">UFOVP1454_22</name>
</gene>
<dbReference type="Pfam" id="PF04851">
    <property type="entry name" value="ResIII"/>
    <property type="match status" value="1"/>
</dbReference>
<protein>
    <submittedName>
        <fullName evidence="3">SSL2 DNA or RNA helicases of superfamily II</fullName>
    </submittedName>
</protein>
<dbReference type="Gene3D" id="3.40.50.300">
    <property type="entry name" value="P-loop containing nucleotide triphosphate hydrolases"/>
    <property type="match status" value="2"/>
</dbReference>
<dbReference type="GO" id="GO:0016787">
    <property type="term" value="F:hydrolase activity"/>
    <property type="evidence" value="ECO:0007669"/>
    <property type="project" value="InterPro"/>
</dbReference>
<evidence type="ECO:0000259" key="1">
    <source>
        <dbReference type="PROSITE" id="PS51192"/>
    </source>
</evidence>
<accession>A0A6J5SJT4</accession>
<dbReference type="InterPro" id="IPR006935">
    <property type="entry name" value="Helicase/UvrB_N"/>
</dbReference>
<dbReference type="InterPro" id="IPR027417">
    <property type="entry name" value="P-loop_NTPase"/>
</dbReference>
<dbReference type="InterPro" id="IPR050742">
    <property type="entry name" value="Helicase_Restrict-Modif_Enz"/>
</dbReference>
<proteinExistence type="predicted"/>
<dbReference type="InterPro" id="IPR001650">
    <property type="entry name" value="Helicase_C-like"/>
</dbReference>
<evidence type="ECO:0000259" key="2">
    <source>
        <dbReference type="PROSITE" id="PS51194"/>
    </source>
</evidence>
<dbReference type="GO" id="GO:0004386">
    <property type="term" value="F:helicase activity"/>
    <property type="evidence" value="ECO:0007669"/>
    <property type="project" value="UniProtKB-KW"/>
</dbReference>
<organism evidence="3">
    <name type="scientific">uncultured Caudovirales phage</name>
    <dbReference type="NCBI Taxonomy" id="2100421"/>
    <lineage>
        <taxon>Viruses</taxon>
        <taxon>Duplodnaviria</taxon>
        <taxon>Heunggongvirae</taxon>
        <taxon>Uroviricota</taxon>
        <taxon>Caudoviricetes</taxon>
        <taxon>Peduoviridae</taxon>
        <taxon>Maltschvirus</taxon>
        <taxon>Maltschvirus maltsch</taxon>
    </lineage>
</organism>
<dbReference type="PANTHER" id="PTHR47396:SF1">
    <property type="entry name" value="ATP-DEPENDENT HELICASE IRC3-RELATED"/>
    <property type="match status" value="1"/>
</dbReference>
<feature type="domain" description="Helicase C-terminal" evidence="2">
    <location>
        <begin position="234"/>
        <end position="381"/>
    </location>
</feature>
<reference evidence="3" key="1">
    <citation type="submission" date="2020-05" db="EMBL/GenBank/DDBJ databases">
        <authorList>
            <person name="Chiriac C."/>
            <person name="Salcher M."/>
            <person name="Ghai R."/>
            <person name="Kavagutti S V."/>
        </authorList>
    </citation>
    <scope>NUCLEOTIDE SEQUENCE</scope>
</reference>
<keyword evidence="3" id="KW-0378">Hydrolase</keyword>
<dbReference type="EMBL" id="LR797414">
    <property type="protein sequence ID" value="CAB4214138.1"/>
    <property type="molecule type" value="Genomic_DNA"/>
</dbReference>
<dbReference type="Pfam" id="PF00271">
    <property type="entry name" value="Helicase_C"/>
    <property type="match status" value="1"/>
</dbReference>
<dbReference type="GO" id="GO:0003677">
    <property type="term" value="F:DNA binding"/>
    <property type="evidence" value="ECO:0007669"/>
    <property type="project" value="InterPro"/>
</dbReference>
<dbReference type="GO" id="GO:0005524">
    <property type="term" value="F:ATP binding"/>
    <property type="evidence" value="ECO:0007669"/>
    <property type="project" value="InterPro"/>
</dbReference>
<evidence type="ECO:0000313" key="3">
    <source>
        <dbReference type="EMBL" id="CAB4214138.1"/>
    </source>
</evidence>
<dbReference type="PROSITE" id="PS51194">
    <property type="entry name" value="HELICASE_CTER"/>
    <property type="match status" value="1"/>
</dbReference>
<sequence length="533" mass="60308">MKLRYYQGEAIQSVIDYYVSGNKGNPIVVMAGGTGKSVVIGGLVKRVVSEYKGVRVLMVTHRKQLILQNHDKLISLWPEADVGIYSAGAGRKQSEHAIVYGGIQSMYKKAELFGHRNILFIDEVQLLSPKKTGMYMSFINDLKKINPKLKVVGFTATEWRTKGGSLLNQKPAIMTDICYRYELQKAMEEKYLTPLISKSSIVQANMAGIKVTAGEYNLKQMEAAIDDKDLTQAALDEISKFAGDRRHFLYFCAGIKHCQNIKAALHERGVDSYIISYKTPEKERDDILKYAQNATERTVIINDSILTIGTDIPNIDCIVFLRATMSSGLFYQMVVRGIRLHPDKKNCLIMDFSGNVERFGAVDLLKAPVLKENGELEAGIAPQKICPECREPVLIKLKECPGCGFEFPEQERKKHDSTSTMDSIMSRDIKPVIHEIEDVQYTSHIGKSLIPTLKVMYFDSWGYLTSEYVCFEHQGWARTKAIDWHYERVVENIILPPITVDNAVEKALDIYKKPKAIITKKNGKYLEILSYEF</sequence>
<dbReference type="PANTHER" id="PTHR47396">
    <property type="entry name" value="TYPE I RESTRICTION ENZYME ECOKI R PROTEIN"/>
    <property type="match status" value="1"/>
</dbReference>
<feature type="domain" description="Helicase ATP-binding" evidence="1">
    <location>
        <begin position="17"/>
        <end position="176"/>
    </location>
</feature>
<keyword evidence="3" id="KW-0547">Nucleotide-binding</keyword>
<dbReference type="SMART" id="SM00487">
    <property type="entry name" value="DEXDc"/>
    <property type="match status" value="1"/>
</dbReference>
<dbReference type="SUPFAM" id="SSF52540">
    <property type="entry name" value="P-loop containing nucleoside triphosphate hydrolases"/>
    <property type="match status" value="1"/>
</dbReference>
<dbReference type="InterPro" id="IPR014001">
    <property type="entry name" value="Helicase_ATP-bd"/>
</dbReference>
<name>A0A6J5SJT4_9CAUD</name>